<accession>A0A195DE33</accession>
<dbReference type="AlphaFoldDB" id="A0A195DE33"/>
<evidence type="ECO:0000313" key="2">
    <source>
        <dbReference type="Proteomes" id="UP000078492"/>
    </source>
</evidence>
<sequence length="108" mass="12493">VNSSFALFRHDGLIGATRSLQRDGLIRDAIEWTVTDMEGVPTSRKDADRQLTEMFAQHREIEIISRESDRESEWKRNDLTDENKETSVILASNYIPEHVDVNFVTKEN</sequence>
<keyword evidence="2" id="KW-1185">Reference proteome</keyword>
<organism evidence="1 2">
    <name type="scientific">Trachymyrmex cornetzi</name>
    <dbReference type="NCBI Taxonomy" id="471704"/>
    <lineage>
        <taxon>Eukaryota</taxon>
        <taxon>Metazoa</taxon>
        <taxon>Ecdysozoa</taxon>
        <taxon>Arthropoda</taxon>
        <taxon>Hexapoda</taxon>
        <taxon>Insecta</taxon>
        <taxon>Pterygota</taxon>
        <taxon>Neoptera</taxon>
        <taxon>Endopterygota</taxon>
        <taxon>Hymenoptera</taxon>
        <taxon>Apocrita</taxon>
        <taxon>Aculeata</taxon>
        <taxon>Formicoidea</taxon>
        <taxon>Formicidae</taxon>
        <taxon>Myrmicinae</taxon>
        <taxon>Trachymyrmex</taxon>
    </lineage>
</organism>
<dbReference type="Proteomes" id="UP000078492">
    <property type="component" value="Unassembled WGS sequence"/>
</dbReference>
<feature type="non-terminal residue" evidence="1">
    <location>
        <position position="1"/>
    </location>
</feature>
<protein>
    <submittedName>
        <fullName evidence="1">Uncharacterized protein</fullName>
    </submittedName>
</protein>
<reference evidence="1 2" key="1">
    <citation type="submission" date="2015-09" db="EMBL/GenBank/DDBJ databases">
        <title>Trachymyrmex cornetzi WGS genome.</title>
        <authorList>
            <person name="Nygaard S."/>
            <person name="Hu H."/>
            <person name="Boomsma J."/>
            <person name="Zhang G."/>
        </authorList>
    </citation>
    <scope>NUCLEOTIDE SEQUENCE [LARGE SCALE GENOMIC DNA]</scope>
    <source>
        <strain evidence="1">Tcor2-1</strain>
        <tissue evidence="1">Whole body</tissue>
    </source>
</reference>
<name>A0A195DE33_9HYME</name>
<proteinExistence type="predicted"/>
<dbReference type="EMBL" id="KQ980989">
    <property type="protein sequence ID" value="KYN10684.1"/>
    <property type="molecule type" value="Genomic_DNA"/>
</dbReference>
<gene>
    <name evidence="1" type="ORF">ALC57_17291</name>
</gene>
<evidence type="ECO:0000313" key="1">
    <source>
        <dbReference type="EMBL" id="KYN10684.1"/>
    </source>
</evidence>